<evidence type="ECO:0000313" key="2">
    <source>
        <dbReference type="EMBL" id="OMJ29327.1"/>
    </source>
</evidence>
<dbReference type="Proteomes" id="UP000187429">
    <property type="component" value="Unassembled WGS sequence"/>
</dbReference>
<dbReference type="AlphaFoldDB" id="A0A1R1YR10"/>
<gene>
    <name evidence="2" type="ORF">AYI69_g1179</name>
</gene>
<dbReference type="GO" id="GO:0005096">
    <property type="term" value="F:GTPase activator activity"/>
    <property type="evidence" value="ECO:0007669"/>
    <property type="project" value="TreeGrafter"/>
</dbReference>
<evidence type="ECO:0000259" key="1">
    <source>
        <dbReference type="PROSITE" id="PS50018"/>
    </source>
</evidence>
<evidence type="ECO:0000313" key="3">
    <source>
        <dbReference type="Proteomes" id="UP000187429"/>
    </source>
</evidence>
<name>A0A1R1YR10_9FUNG</name>
<dbReference type="InterPro" id="IPR001936">
    <property type="entry name" value="RasGAP_dom"/>
</dbReference>
<organism evidence="2 3">
    <name type="scientific">Smittium culicis</name>
    <dbReference type="NCBI Taxonomy" id="133412"/>
    <lineage>
        <taxon>Eukaryota</taxon>
        <taxon>Fungi</taxon>
        <taxon>Fungi incertae sedis</taxon>
        <taxon>Zoopagomycota</taxon>
        <taxon>Kickxellomycotina</taxon>
        <taxon>Harpellomycetes</taxon>
        <taxon>Harpellales</taxon>
        <taxon>Legeriomycetaceae</taxon>
        <taxon>Smittium</taxon>
    </lineage>
</organism>
<comment type="caution">
    <text evidence="2">The sequence shown here is derived from an EMBL/GenBank/DDBJ whole genome shotgun (WGS) entry which is preliminary data.</text>
</comment>
<dbReference type="SUPFAM" id="SSF48350">
    <property type="entry name" value="GTPase activation domain, GAP"/>
    <property type="match status" value="1"/>
</dbReference>
<dbReference type="Gene3D" id="1.10.506.10">
    <property type="entry name" value="GTPase Activation - p120gap, domain 1"/>
    <property type="match status" value="1"/>
</dbReference>
<feature type="domain" description="Ras-GAP" evidence="1">
    <location>
        <begin position="170"/>
        <end position="387"/>
    </location>
</feature>
<dbReference type="EMBL" id="LSSM01000316">
    <property type="protein sequence ID" value="OMJ29327.1"/>
    <property type="molecule type" value="Genomic_DNA"/>
</dbReference>
<keyword evidence="3" id="KW-1185">Reference proteome</keyword>
<dbReference type="InterPro" id="IPR008936">
    <property type="entry name" value="Rho_GTPase_activation_prot"/>
</dbReference>
<reference evidence="3" key="1">
    <citation type="submission" date="2017-01" db="EMBL/GenBank/DDBJ databases">
        <authorList>
            <person name="Wang Y."/>
            <person name="White M."/>
            <person name="Kvist S."/>
            <person name="Moncalvo J.-M."/>
        </authorList>
    </citation>
    <scope>NUCLEOTIDE SEQUENCE [LARGE SCALE GENOMIC DNA]</scope>
    <source>
        <strain evidence="3">ID-206-W2</strain>
    </source>
</reference>
<dbReference type="PROSITE" id="PS50018">
    <property type="entry name" value="RAS_GTPASE_ACTIV_2"/>
    <property type="match status" value="1"/>
</dbReference>
<dbReference type="SMART" id="SM00323">
    <property type="entry name" value="RasGAP"/>
    <property type="match status" value="1"/>
</dbReference>
<dbReference type="PANTHER" id="PTHR14149">
    <property type="entry name" value="RAS GTPASE-ACTIVATING PROTEIN WITH IQ MOTIF"/>
    <property type="match status" value="1"/>
</dbReference>
<dbReference type="OrthoDB" id="5536537at2759"/>
<dbReference type="PANTHER" id="PTHR14149:SF17">
    <property type="entry name" value="GTPASE-ACTIVATING PROTEIN"/>
    <property type="match status" value="1"/>
</dbReference>
<accession>A0A1R1YR10</accession>
<protein>
    <submittedName>
        <fullName evidence="2">GTPase-activating protein</fullName>
    </submittedName>
</protein>
<sequence length="954" mass="109736">MLESRLSNKLTFSEFNSELDYKFNDPELKRSSINAIFSLFSEKDEEVADDLSKTQRILRTTREKISQQNKKKFALETRLQTLIVALKKHRDDKTLLQKLKKSVEFEYDSESTVGCKISDDQLEKFGFLIFELQTNPNNISKLLEFNKTSQLDFLIETITFSLFGRQFDSRQEHLLLLVVKNLLTSSINGSNDSYNMMRGNSPLTKLMATYTRRGQCQDYLRTVLSDVIQSIVDKVDCEDDFELSSHKIYKKLVLQNKLNPAHFVLENGFDDLSLISQNETIIEIVRERTQKLIEITTLVINTIFDNIDQVPFGIRWICKQISYSFSQKNKKCENLDPLLLVGGFFFLRFINPSLINPLIFLQAESNKLDKSKKLLLLIAKTIQMLANKTSLEHHVSSDYYGAYNCQTVTNECHFKFFDDYCVRKNSFLAELCNVDDFNDLLTIEHYSFLISEPQSMDFTARELFCLHSSFLSLIKDYPDSYPSRIKDVVYGISESELKIDCNEDFKVSLVLNSKCNLNSKLELIAKPGNISNLGLITIEAKSILVLIIRSIPEIFNSIIDKFYHNPEIYNNLNNFTEYNLELFDIAKMAATSCKDVKLVKWGIKATDLLTQINSKSRNTFEQNSWKQNLSEQIISELIYLNGLKSRLDNDLVNLVDIYTNIINHNKYLETQLIHYQTLINSMSKNTFKKQPGSFFSFKKKSTPLLSPNMLSPLISSSQLTFENDLKFSIHKSRSTEFLNAVSLDRKSIDTLKSPKPDNSLIFASYSKSRPRKMLLNTFGTKFLSNSPSAEKFDQNKPGYSIDMDSSKTLNVNIALSPFSPRKEILNTPKSIPTLHTPILPQKVPIFTSDGLISYSYTLNEMEKLKVINSLNSNFLSKKVPKSANFKFASPFSTVYYLDIFNDDKFSTNLLHVSLVRDDLIDRKKDNMLSFDIGFVSLNVERLILLLDYLYPSSE</sequence>
<dbReference type="GO" id="GO:0046580">
    <property type="term" value="P:negative regulation of Ras protein signal transduction"/>
    <property type="evidence" value="ECO:0007669"/>
    <property type="project" value="TreeGrafter"/>
</dbReference>
<dbReference type="Pfam" id="PF00616">
    <property type="entry name" value="RasGAP"/>
    <property type="match status" value="1"/>
</dbReference>
<dbReference type="GO" id="GO:0005938">
    <property type="term" value="C:cell cortex"/>
    <property type="evidence" value="ECO:0007669"/>
    <property type="project" value="TreeGrafter"/>
</dbReference>
<proteinExistence type="predicted"/>